<gene>
    <name evidence="2" type="ORF">ABEB36_011880</name>
</gene>
<protein>
    <submittedName>
        <fullName evidence="2">Uncharacterized protein</fullName>
    </submittedName>
</protein>
<name>A0ABD1EA29_HYPHA</name>
<organism evidence="2 3">
    <name type="scientific">Hypothenemus hampei</name>
    <name type="common">Coffee berry borer</name>
    <dbReference type="NCBI Taxonomy" id="57062"/>
    <lineage>
        <taxon>Eukaryota</taxon>
        <taxon>Metazoa</taxon>
        <taxon>Ecdysozoa</taxon>
        <taxon>Arthropoda</taxon>
        <taxon>Hexapoda</taxon>
        <taxon>Insecta</taxon>
        <taxon>Pterygota</taxon>
        <taxon>Neoptera</taxon>
        <taxon>Endopterygota</taxon>
        <taxon>Coleoptera</taxon>
        <taxon>Polyphaga</taxon>
        <taxon>Cucujiformia</taxon>
        <taxon>Curculionidae</taxon>
        <taxon>Scolytinae</taxon>
        <taxon>Hypothenemus</taxon>
    </lineage>
</organism>
<evidence type="ECO:0000313" key="3">
    <source>
        <dbReference type="Proteomes" id="UP001566132"/>
    </source>
</evidence>
<dbReference type="AlphaFoldDB" id="A0ABD1EA29"/>
<feature type="region of interest" description="Disordered" evidence="1">
    <location>
        <begin position="153"/>
        <end position="195"/>
    </location>
</feature>
<sequence>MHCKKIVLTTRDEKTKRHDKQLNGNGNVSYLTTKHYGYSYKFSGRNRERTPKDPASLSITTLIFPENVSTFNTGSSLERWSRKSTPTVLKRKFTPLSARRTFLDDQYLDEDNFLNNEEAISEQEQHQEDDNQWIFNDYYLVSSDIEELLLKSQREESVEEKKSKGHKKKGRNKMKKTIRFSFSKPPSPETEQVIRVDVTSSVSVEESAQLEQIRRKKDGNNNDKDEEQKKEEDFIVKCQQLALTQKK</sequence>
<comment type="caution">
    <text evidence="2">The sequence shown here is derived from an EMBL/GenBank/DDBJ whole genome shotgun (WGS) entry which is preliminary data.</text>
</comment>
<accession>A0ABD1EA29</accession>
<feature type="compositionally biased region" description="Basic and acidic residues" evidence="1">
    <location>
        <begin position="153"/>
        <end position="162"/>
    </location>
</feature>
<dbReference type="Proteomes" id="UP001566132">
    <property type="component" value="Unassembled WGS sequence"/>
</dbReference>
<feature type="compositionally biased region" description="Basic and acidic residues" evidence="1">
    <location>
        <begin position="218"/>
        <end position="231"/>
    </location>
</feature>
<evidence type="ECO:0000256" key="1">
    <source>
        <dbReference type="SAM" id="MobiDB-lite"/>
    </source>
</evidence>
<evidence type="ECO:0000313" key="2">
    <source>
        <dbReference type="EMBL" id="KAL1491260.1"/>
    </source>
</evidence>
<feature type="region of interest" description="Disordered" evidence="1">
    <location>
        <begin position="207"/>
        <end position="231"/>
    </location>
</feature>
<reference evidence="2 3" key="1">
    <citation type="submission" date="2024-05" db="EMBL/GenBank/DDBJ databases">
        <title>Genetic variation in Jamaican populations of the coffee berry borer (Hypothenemus hampei).</title>
        <authorList>
            <person name="Errbii M."/>
            <person name="Myrie A."/>
        </authorList>
    </citation>
    <scope>NUCLEOTIDE SEQUENCE [LARGE SCALE GENOMIC DNA]</scope>
    <source>
        <strain evidence="2">JA-Hopewell-2020-01-JO</strain>
        <tissue evidence="2">Whole body</tissue>
    </source>
</reference>
<proteinExistence type="predicted"/>
<feature type="compositionally biased region" description="Basic residues" evidence="1">
    <location>
        <begin position="163"/>
        <end position="178"/>
    </location>
</feature>
<dbReference type="EMBL" id="JBDJPC010000009">
    <property type="protein sequence ID" value="KAL1491260.1"/>
    <property type="molecule type" value="Genomic_DNA"/>
</dbReference>
<keyword evidence="3" id="KW-1185">Reference proteome</keyword>